<dbReference type="InterPro" id="IPR003029">
    <property type="entry name" value="S1_domain"/>
</dbReference>
<accession>A0A928VPE1</accession>
<evidence type="ECO:0000259" key="4">
    <source>
        <dbReference type="PROSITE" id="PS50126"/>
    </source>
</evidence>
<dbReference type="PROSITE" id="PS50126">
    <property type="entry name" value="S1"/>
    <property type="match status" value="3"/>
</dbReference>
<name>A0A928VPE1_9CYAN</name>
<dbReference type="GO" id="GO:0005840">
    <property type="term" value="C:ribosome"/>
    <property type="evidence" value="ECO:0007669"/>
    <property type="project" value="UniProtKB-KW"/>
</dbReference>
<dbReference type="RefSeq" id="WP_264327158.1">
    <property type="nucleotide sequence ID" value="NZ_JADEXQ010000100.1"/>
</dbReference>
<dbReference type="Gene3D" id="2.40.50.140">
    <property type="entry name" value="Nucleic acid-binding proteins"/>
    <property type="match status" value="3"/>
</dbReference>
<dbReference type="GO" id="GO:0006412">
    <property type="term" value="P:translation"/>
    <property type="evidence" value="ECO:0007669"/>
    <property type="project" value="TreeGrafter"/>
</dbReference>
<evidence type="ECO:0000256" key="3">
    <source>
        <dbReference type="ARBA" id="ARBA00023274"/>
    </source>
</evidence>
<dbReference type="InterPro" id="IPR050437">
    <property type="entry name" value="Ribos_protein_bS1-like"/>
</dbReference>
<dbReference type="PANTHER" id="PTHR10724">
    <property type="entry name" value="30S RIBOSOMAL PROTEIN S1"/>
    <property type="match status" value="1"/>
</dbReference>
<dbReference type="SMART" id="SM00316">
    <property type="entry name" value="S1"/>
    <property type="match status" value="3"/>
</dbReference>
<evidence type="ECO:0000313" key="5">
    <source>
        <dbReference type="EMBL" id="MBE9032338.1"/>
    </source>
</evidence>
<protein>
    <submittedName>
        <fullName evidence="5">S1 RNA-binding domain-containing protein</fullName>
    </submittedName>
</protein>
<proteinExistence type="inferred from homology"/>
<dbReference type="Proteomes" id="UP000625316">
    <property type="component" value="Unassembled WGS sequence"/>
</dbReference>
<dbReference type="GO" id="GO:0003729">
    <property type="term" value="F:mRNA binding"/>
    <property type="evidence" value="ECO:0007669"/>
    <property type="project" value="TreeGrafter"/>
</dbReference>
<dbReference type="GO" id="GO:1990904">
    <property type="term" value="C:ribonucleoprotein complex"/>
    <property type="evidence" value="ECO:0007669"/>
    <property type="project" value="UniProtKB-KW"/>
</dbReference>
<dbReference type="PANTHER" id="PTHR10724:SF7">
    <property type="entry name" value="SMALL RIBOSOMAL SUBUNIT PROTEIN BS1C"/>
    <property type="match status" value="1"/>
</dbReference>
<dbReference type="PRINTS" id="PR00681">
    <property type="entry name" value="RIBOSOMALS1"/>
</dbReference>
<reference evidence="5" key="1">
    <citation type="submission" date="2020-10" db="EMBL/GenBank/DDBJ databases">
        <authorList>
            <person name="Castelo-Branco R."/>
            <person name="Eusebio N."/>
            <person name="Adriana R."/>
            <person name="Vieira A."/>
            <person name="Brugerolle De Fraissinette N."/>
            <person name="Rezende De Castro R."/>
            <person name="Schneider M.P."/>
            <person name="Vasconcelos V."/>
            <person name="Leao P.N."/>
        </authorList>
    </citation>
    <scope>NUCLEOTIDE SEQUENCE</scope>
    <source>
        <strain evidence="5">LEGE 11480</strain>
    </source>
</reference>
<dbReference type="CDD" id="cd05687">
    <property type="entry name" value="S1_RPS1_repeat_ec1_hs1"/>
    <property type="match status" value="1"/>
</dbReference>
<dbReference type="InterPro" id="IPR012340">
    <property type="entry name" value="NA-bd_OB-fold"/>
</dbReference>
<feature type="domain" description="S1 motif" evidence="4">
    <location>
        <begin position="27"/>
        <end position="96"/>
    </location>
</feature>
<gene>
    <name evidence="5" type="ORF">IQ266_21610</name>
</gene>
<evidence type="ECO:0000313" key="6">
    <source>
        <dbReference type="Proteomes" id="UP000625316"/>
    </source>
</evidence>
<keyword evidence="2" id="KW-0689">Ribosomal protein</keyword>
<dbReference type="InterPro" id="IPR035104">
    <property type="entry name" value="Ribosomal_protein_S1-like"/>
</dbReference>
<evidence type="ECO:0000256" key="2">
    <source>
        <dbReference type="ARBA" id="ARBA00022980"/>
    </source>
</evidence>
<evidence type="ECO:0000256" key="1">
    <source>
        <dbReference type="ARBA" id="ARBA00006767"/>
    </source>
</evidence>
<comment type="caution">
    <text evidence="5">The sequence shown here is derived from an EMBL/GenBank/DDBJ whole genome shotgun (WGS) entry which is preliminary data.</text>
</comment>
<feature type="domain" description="S1 motif" evidence="4">
    <location>
        <begin position="192"/>
        <end position="260"/>
    </location>
</feature>
<dbReference type="EMBL" id="JADEXQ010000100">
    <property type="protein sequence ID" value="MBE9032338.1"/>
    <property type="molecule type" value="Genomic_DNA"/>
</dbReference>
<dbReference type="SUPFAM" id="SSF50249">
    <property type="entry name" value="Nucleic acid-binding proteins"/>
    <property type="match status" value="3"/>
</dbReference>
<organism evidence="5 6">
    <name type="scientific">Romeriopsis navalis LEGE 11480</name>
    <dbReference type="NCBI Taxonomy" id="2777977"/>
    <lineage>
        <taxon>Bacteria</taxon>
        <taxon>Bacillati</taxon>
        <taxon>Cyanobacteriota</taxon>
        <taxon>Cyanophyceae</taxon>
        <taxon>Leptolyngbyales</taxon>
        <taxon>Leptolyngbyaceae</taxon>
        <taxon>Romeriopsis</taxon>
        <taxon>Romeriopsis navalis</taxon>
    </lineage>
</organism>
<feature type="domain" description="S1 motif" evidence="4">
    <location>
        <begin position="114"/>
        <end position="178"/>
    </location>
</feature>
<dbReference type="AlphaFoldDB" id="A0A928VPE1"/>
<dbReference type="CDD" id="cd04465">
    <property type="entry name" value="S1_RPS1_repeat_ec2_hs2"/>
    <property type="match status" value="1"/>
</dbReference>
<dbReference type="FunFam" id="2.40.50.140:FF:000051">
    <property type="entry name" value="RNA-binding transcriptional accessory protein"/>
    <property type="match status" value="1"/>
</dbReference>
<dbReference type="GO" id="GO:0003735">
    <property type="term" value="F:structural constituent of ribosome"/>
    <property type="evidence" value="ECO:0007669"/>
    <property type="project" value="TreeGrafter"/>
</dbReference>
<sequence>MTDSTASFSMEDFEKALGQFDYEFSKGQIVTGKAVAYESDFALIDIGGKSPGILPKDEASVYATNDLSTIVPVDEAREFLIIREQNADGQVTLSLRQLEQRKIWQKLVEMQESKESFQVKVTGSNKGGVQVNAMGLRGFIPRSHLANRGNIEGMKGQTLSVLVLDMEENRNRIVLSNRLATRAASFSQLQIGQIVEGTITGIRPFGAFVEFDGNSGLLHVSQISNKRVDDVNKVLNVGDTIKVLIADLNEGENRIALTTKHFESFPGEMLENSQKVMEEVDDRAERARKTLMGSGDAA</sequence>
<dbReference type="Pfam" id="PF00575">
    <property type="entry name" value="S1"/>
    <property type="match status" value="2"/>
</dbReference>
<comment type="similarity">
    <text evidence="1">Belongs to the bacterial ribosomal protein bS1 family.</text>
</comment>
<keyword evidence="6" id="KW-1185">Reference proteome</keyword>
<dbReference type="GO" id="GO:0005737">
    <property type="term" value="C:cytoplasm"/>
    <property type="evidence" value="ECO:0007669"/>
    <property type="project" value="UniProtKB-ARBA"/>
</dbReference>
<keyword evidence="3" id="KW-0687">Ribonucleoprotein</keyword>